<evidence type="ECO:0000313" key="2">
    <source>
        <dbReference type="EMBL" id="VVC04474.1"/>
    </source>
</evidence>
<organism evidence="2 3">
    <name type="scientific">Candidatus Bilamarchaeum dharawalense</name>
    <dbReference type="NCBI Taxonomy" id="2885759"/>
    <lineage>
        <taxon>Archaea</taxon>
        <taxon>Candidatus Micrarchaeota</taxon>
        <taxon>Candidatus Micrarchaeia</taxon>
        <taxon>Candidatus Anstonellales</taxon>
        <taxon>Candidatus Bilamarchaeaceae</taxon>
        <taxon>Candidatus Bilamarchaeum</taxon>
    </lineage>
</organism>
<accession>A0A5E4LR65</accession>
<dbReference type="Pfam" id="PF00583">
    <property type="entry name" value="Acetyltransf_1"/>
    <property type="match status" value="1"/>
</dbReference>
<reference evidence="2 3" key="1">
    <citation type="submission" date="2019-08" db="EMBL/GenBank/DDBJ databases">
        <authorList>
            <person name="Vazquez-Campos X."/>
        </authorList>
    </citation>
    <scope>NUCLEOTIDE SEQUENCE [LARGE SCALE GENOMIC DNA]</scope>
    <source>
        <strain evidence="2">LFW-283_2</strain>
    </source>
</reference>
<dbReference type="CDD" id="cd04301">
    <property type="entry name" value="NAT_SF"/>
    <property type="match status" value="1"/>
</dbReference>
<comment type="caution">
    <text evidence="2">The sequence shown here is derived from an EMBL/GenBank/DDBJ whole genome shotgun (WGS) entry which is preliminary data.</text>
</comment>
<dbReference type="SUPFAM" id="SSF55729">
    <property type="entry name" value="Acyl-CoA N-acyltransferases (Nat)"/>
    <property type="match status" value="1"/>
</dbReference>
<dbReference type="InterPro" id="IPR016181">
    <property type="entry name" value="Acyl_CoA_acyltransferase"/>
</dbReference>
<dbReference type="Gene3D" id="3.40.630.30">
    <property type="match status" value="1"/>
</dbReference>
<dbReference type="GO" id="GO:0016747">
    <property type="term" value="F:acyltransferase activity, transferring groups other than amino-acyl groups"/>
    <property type="evidence" value="ECO:0007669"/>
    <property type="project" value="InterPro"/>
</dbReference>
<dbReference type="PROSITE" id="PS51186">
    <property type="entry name" value="GNAT"/>
    <property type="match status" value="1"/>
</dbReference>
<evidence type="ECO:0000259" key="1">
    <source>
        <dbReference type="PROSITE" id="PS51186"/>
    </source>
</evidence>
<feature type="domain" description="N-acetyltransferase" evidence="1">
    <location>
        <begin position="13"/>
        <end position="169"/>
    </location>
</feature>
<dbReference type="Proteomes" id="UP000789941">
    <property type="component" value="Unassembled WGS sequence"/>
</dbReference>
<dbReference type="InterPro" id="IPR000182">
    <property type="entry name" value="GNAT_dom"/>
</dbReference>
<dbReference type="AlphaFoldDB" id="A0A5E4LR65"/>
<protein>
    <submittedName>
        <fullName evidence="2">Acetyltransferase (GNAT) family protein</fullName>
    </submittedName>
</protein>
<name>A0A5E4LR65_9ARCH</name>
<sequence>MRTRYLLKSGLDVIYRPFEHRDIQKCSQILLRNFEPLKSDMSSQEWQQHFGQIYTLANLPKLARERHYRVVALSDGEVVGLMGFIPYSNQEAEISNLSIDPLFQRKGLGKLLITTGLLSALDSGVITFCADAGLWSKAILVTLGFQTDPERSNKYGKRVQFIYATATSDFKVRVLDMLGLVIVGTNPSTQSASSEQP</sequence>
<dbReference type="EMBL" id="CABMJJ010000009">
    <property type="protein sequence ID" value="VVC04474.1"/>
    <property type="molecule type" value="Genomic_DNA"/>
</dbReference>
<gene>
    <name evidence="2" type="ORF">LFW2832_00971</name>
</gene>
<proteinExistence type="predicted"/>
<evidence type="ECO:0000313" key="3">
    <source>
        <dbReference type="Proteomes" id="UP000789941"/>
    </source>
</evidence>